<protein>
    <recommendedName>
        <fullName evidence="5">Transmembrane protein 69</fullName>
    </recommendedName>
</protein>
<evidence type="ECO:0000256" key="1">
    <source>
        <dbReference type="SAM" id="Phobius"/>
    </source>
</evidence>
<dbReference type="PANTHER" id="PTHR15887:SF1">
    <property type="entry name" value="TRANSMEMBRANE PROTEIN 69"/>
    <property type="match status" value="1"/>
</dbReference>
<accession>A0A835NUI6</accession>
<keyword evidence="1" id="KW-0812">Transmembrane</keyword>
<feature type="transmembrane region" description="Helical" evidence="1">
    <location>
        <begin position="124"/>
        <end position="144"/>
    </location>
</feature>
<dbReference type="AlphaFoldDB" id="A0A835NUI6"/>
<evidence type="ECO:0000313" key="3">
    <source>
        <dbReference type="EMBL" id="KAI1236793.1"/>
    </source>
</evidence>
<evidence type="ECO:0000313" key="4">
    <source>
        <dbReference type="Proteomes" id="UP000618051"/>
    </source>
</evidence>
<keyword evidence="4" id="KW-1185">Reference proteome</keyword>
<dbReference type="PANTHER" id="PTHR15887">
    <property type="entry name" value="TRANSMEMBRANE PROTEIN 69"/>
    <property type="match status" value="1"/>
</dbReference>
<proteinExistence type="predicted"/>
<comment type="caution">
    <text evidence="2">The sequence shown here is derived from an EMBL/GenBank/DDBJ whole genome shotgun (WGS) entry which is preliminary data.</text>
</comment>
<reference evidence="3 4" key="2">
    <citation type="journal article" date="2021" name="J. Hered.">
        <title>Feather Gene Expression Elucidates the Developmental Basis of Plumage Iridescence in African Starlings.</title>
        <authorList>
            <person name="Rubenstein D.R."/>
            <person name="Corvelo A."/>
            <person name="MacManes M.D."/>
            <person name="Maia R."/>
            <person name="Narzisi G."/>
            <person name="Rousaki A."/>
            <person name="Vandenabeele P."/>
            <person name="Shawkey M.D."/>
            <person name="Solomon J."/>
        </authorList>
    </citation>
    <scope>NUCLEOTIDE SEQUENCE [LARGE SCALE GENOMIC DNA]</scope>
    <source>
        <strain evidence="3">SS15</strain>
    </source>
</reference>
<dbReference type="OrthoDB" id="194289at2759"/>
<sequence>MKEQVLCLQLQKLTGPSLLLYGKHKTTWSSLALRLRRDACPLSTSLSLKPASVYTTKLRAFHTSLPVFKKKTPAESEAESHKSLESLKDCPKPVLYLSLGGLIPFVAMPLAMAMQGTYCPQLAFIQVAYGAATASFLGGMRWGFALPENSPAKPDWLNLANGTVPPLLACQALLFKDVTQGAVTLMLALGIALHYDISFLPIYPMWFKVLRVVGTMLPQETYEMGCGHIAYMASFNMGPEKSPVFVLIGKTTNAIQIIHLILPTATPPSQRLVIMLAISVQLSIHPQPTPGLVERGYCGPVVAEGVKSLHTAEGSAVTPASSLQSGVPTCKPLRW</sequence>
<keyword evidence="1" id="KW-0472">Membrane</keyword>
<dbReference type="EMBL" id="JADDUC020000009">
    <property type="protein sequence ID" value="KAI1236793.1"/>
    <property type="molecule type" value="Genomic_DNA"/>
</dbReference>
<dbReference type="InterPro" id="IPR021836">
    <property type="entry name" value="DUF3429"/>
</dbReference>
<dbReference type="Proteomes" id="UP000618051">
    <property type="component" value="Unassembled WGS sequence"/>
</dbReference>
<name>A0A835NUI6_9PASS</name>
<keyword evidence="1" id="KW-1133">Transmembrane helix</keyword>
<dbReference type="EMBL" id="JADDUC010000063">
    <property type="protein sequence ID" value="KAG0120470.1"/>
    <property type="molecule type" value="Genomic_DNA"/>
</dbReference>
<reference evidence="2" key="1">
    <citation type="submission" date="2020-10" db="EMBL/GenBank/DDBJ databases">
        <title>Feather gene expression reveals the developmental basis of iridescence in African starlings.</title>
        <authorList>
            <person name="Rubenstein D.R."/>
        </authorList>
    </citation>
    <scope>NUCLEOTIDE SEQUENCE</scope>
    <source>
        <strain evidence="2">SS15</strain>
        <tissue evidence="2">Liver</tissue>
    </source>
</reference>
<evidence type="ECO:0000313" key="2">
    <source>
        <dbReference type="EMBL" id="KAG0120470.1"/>
    </source>
</evidence>
<dbReference type="Pfam" id="PF11911">
    <property type="entry name" value="DUF3429"/>
    <property type="match status" value="1"/>
</dbReference>
<feature type="transmembrane region" description="Helical" evidence="1">
    <location>
        <begin position="94"/>
        <end position="112"/>
    </location>
</feature>
<organism evidence="2">
    <name type="scientific">Lamprotornis superbus</name>
    <dbReference type="NCBI Taxonomy" id="245042"/>
    <lineage>
        <taxon>Eukaryota</taxon>
        <taxon>Metazoa</taxon>
        <taxon>Chordata</taxon>
        <taxon>Craniata</taxon>
        <taxon>Vertebrata</taxon>
        <taxon>Euteleostomi</taxon>
        <taxon>Archelosauria</taxon>
        <taxon>Archosauria</taxon>
        <taxon>Dinosauria</taxon>
        <taxon>Saurischia</taxon>
        <taxon>Theropoda</taxon>
        <taxon>Coelurosauria</taxon>
        <taxon>Aves</taxon>
        <taxon>Neognathae</taxon>
        <taxon>Neoaves</taxon>
        <taxon>Telluraves</taxon>
        <taxon>Australaves</taxon>
        <taxon>Passeriformes</taxon>
        <taxon>Sturnidae</taxon>
        <taxon>Lamprotornis</taxon>
    </lineage>
</organism>
<reference evidence="3" key="3">
    <citation type="submission" date="2022-01" db="EMBL/GenBank/DDBJ databases">
        <authorList>
            <person name="Rubenstein D.R."/>
        </authorList>
    </citation>
    <scope>NUCLEOTIDE SEQUENCE</scope>
    <source>
        <strain evidence="3">SS15</strain>
        <tissue evidence="3">Liver</tissue>
    </source>
</reference>
<gene>
    <name evidence="3" type="ORF">IHE44_0015047</name>
    <name evidence="2" type="ORF">IHE44_012617</name>
</gene>
<feature type="transmembrane region" description="Helical" evidence="1">
    <location>
        <begin position="181"/>
        <end position="203"/>
    </location>
</feature>
<evidence type="ECO:0008006" key="5">
    <source>
        <dbReference type="Google" id="ProtNLM"/>
    </source>
</evidence>